<evidence type="ECO:0000256" key="3">
    <source>
        <dbReference type="ARBA" id="ARBA00023132"/>
    </source>
</evidence>
<keyword evidence="5" id="KW-0472">Membrane</keyword>
<evidence type="ECO:0000256" key="4">
    <source>
        <dbReference type="ARBA" id="ARBA00023242"/>
    </source>
</evidence>
<dbReference type="PANTHER" id="PTHR11225:SF4">
    <property type="entry name" value="NUCLEAR PORE COMPLEX PROTEIN NUP93"/>
    <property type="match status" value="1"/>
</dbReference>
<keyword evidence="5" id="KW-0653">Protein transport</keyword>
<dbReference type="EMBL" id="LR901862">
    <property type="protein sequence ID" value="CAD7249535.1"/>
    <property type="molecule type" value="Genomic_DNA"/>
</dbReference>
<keyword evidence="4 5" id="KW-0539">Nucleus</keyword>
<dbReference type="InterPro" id="IPR007231">
    <property type="entry name" value="Nucleoporin_int_Nup93/Nic96"/>
</dbReference>
<dbReference type="AlphaFoldDB" id="A0A7R9A8S6"/>
<keyword evidence="5" id="KW-0509">mRNA transport</keyword>
<proteinExistence type="inferred from homology"/>
<dbReference type="GO" id="GO:0017056">
    <property type="term" value="F:structural constituent of nuclear pore"/>
    <property type="evidence" value="ECO:0007669"/>
    <property type="project" value="InterPro"/>
</dbReference>
<dbReference type="OrthoDB" id="1918363at2759"/>
<dbReference type="GO" id="GO:0016973">
    <property type="term" value="P:poly(A)+ mRNA export from nucleus"/>
    <property type="evidence" value="ECO:0007669"/>
    <property type="project" value="TreeGrafter"/>
</dbReference>
<evidence type="ECO:0000256" key="5">
    <source>
        <dbReference type="RuleBase" id="RU364035"/>
    </source>
</evidence>
<comment type="similarity">
    <text evidence="2 5">Belongs to the nucleoporin interacting component (NIC) family.</text>
</comment>
<name>A0A7R9A8S6_9CRUS</name>
<dbReference type="GO" id="GO:0006606">
    <property type="term" value="P:protein import into nucleus"/>
    <property type="evidence" value="ECO:0007669"/>
    <property type="project" value="TreeGrafter"/>
</dbReference>
<comment type="subcellular location">
    <subcellularLocation>
        <location evidence="1 5">Nucleus</location>
        <location evidence="1 5">Nuclear pore complex</location>
    </subcellularLocation>
</comment>
<evidence type="ECO:0000256" key="1">
    <source>
        <dbReference type="ARBA" id="ARBA00004567"/>
    </source>
</evidence>
<keyword evidence="5" id="KW-0811">Translocation</keyword>
<protein>
    <recommendedName>
        <fullName evidence="5">Nuclear pore protein</fullName>
    </recommendedName>
</protein>
<accession>A0A7R9A8S6</accession>
<dbReference type="PANTHER" id="PTHR11225">
    <property type="entry name" value="NUCLEAR PORE COMPLEX PROTEIN NUP93 NUCLEOPORIN NUP93 DEAD EYE PROTEIN"/>
    <property type="match status" value="1"/>
</dbReference>
<keyword evidence="7" id="KW-1185">Reference proteome</keyword>
<evidence type="ECO:0000313" key="6">
    <source>
        <dbReference type="EMBL" id="CAD7249535.1"/>
    </source>
</evidence>
<dbReference type="Pfam" id="PF04097">
    <property type="entry name" value="Nic96"/>
    <property type="match status" value="1"/>
</dbReference>
<sequence length="500" mass="55962">MDAGFESLLQAANQLTAEVDSMHGELPRVERNLKQILEAGKDLWAHSVQEGNQDVQASILLGAKGYDLPKVASKLEVLKSAKTYETITPAKDLDVEAFLKNEIENAILAPIEELRESMYKRLENEVWDSIYTEWEEQKQRLLAGVRGAKGGLDVSLQPLRIPDLRKWVTGQSSGTLGSEESAYAKEVCDYVDEILAKSLNVSLLNHLIAGAKTLKNKALEDVWSMVSFLTEGPLGEGADRGNPNYHRTFVLQARKFLEERYWSHIQFVVERNLTVTSLGGVPSHYSLLLNYMKVASLDVTEGLEDIRVEGVYAWPFIYICLRAGHIPVAIEVANTAGPALSELKNLLMELQSRNDHEISPSSETMAQLQYRRSIRTSTDPYKKAVWCSLGACDPSDDHREVTGSRMEDILWIKLCQVRPNQQLTFPALQDFVYSKFGEECHQEVESALTCFAAFFLTGQFEAGLNHVFHSPGLSTHAVHIALALHEIKLLRLPSDIQLPL</sequence>
<keyword evidence="3 5" id="KW-0906">Nuclear pore complex</keyword>
<evidence type="ECO:0000256" key="2">
    <source>
        <dbReference type="ARBA" id="ARBA00010186"/>
    </source>
</evidence>
<organism evidence="6">
    <name type="scientific">Darwinula stevensoni</name>
    <dbReference type="NCBI Taxonomy" id="69355"/>
    <lineage>
        <taxon>Eukaryota</taxon>
        <taxon>Metazoa</taxon>
        <taxon>Ecdysozoa</taxon>
        <taxon>Arthropoda</taxon>
        <taxon>Crustacea</taxon>
        <taxon>Oligostraca</taxon>
        <taxon>Ostracoda</taxon>
        <taxon>Podocopa</taxon>
        <taxon>Podocopida</taxon>
        <taxon>Darwinulocopina</taxon>
        <taxon>Darwinuloidea</taxon>
        <taxon>Darwinulidae</taxon>
        <taxon>Darwinula</taxon>
    </lineage>
</organism>
<evidence type="ECO:0000313" key="7">
    <source>
        <dbReference type="Proteomes" id="UP000677054"/>
    </source>
</evidence>
<reference evidence="6" key="1">
    <citation type="submission" date="2020-11" db="EMBL/GenBank/DDBJ databases">
        <authorList>
            <person name="Tran Van P."/>
        </authorList>
    </citation>
    <scope>NUCLEOTIDE SEQUENCE</scope>
</reference>
<dbReference type="EMBL" id="CAJPEV010002345">
    <property type="protein sequence ID" value="CAG0896599.1"/>
    <property type="molecule type" value="Genomic_DNA"/>
</dbReference>
<keyword evidence="5" id="KW-0813">Transport</keyword>
<gene>
    <name evidence="6" type="ORF">DSTB1V02_LOCUS9326</name>
</gene>
<dbReference type="GO" id="GO:0005643">
    <property type="term" value="C:nuclear pore"/>
    <property type="evidence" value="ECO:0007669"/>
    <property type="project" value="UniProtKB-SubCell"/>
</dbReference>
<dbReference type="Proteomes" id="UP000677054">
    <property type="component" value="Unassembled WGS sequence"/>
</dbReference>